<evidence type="ECO:0000256" key="1">
    <source>
        <dbReference type="ARBA" id="ARBA00022729"/>
    </source>
</evidence>
<dbReference type="EMBL" id="VULT01000016">
    <property type="protein sequence ID" value="MSS18104.1"/>
    <property type="molecule type" value="Genomic_DNA"/>
</dbReference>
<evidence type="ECO:0000259" key="3">
    <source>
        <dbReference type="Pfam" id="PF13505"/>
    </source>
</evidence>
<dbReference type="AlphaFoldDB" id="A0A6L5XFA4"/>
<proteinExistence type="predicted"/>
<name>A0A6L5XFA4_9BACT</name>
<evidence type="ECO:0000313" key="5">
    <source>
        <dbReference type="Proteomes" id="UP000483362"/>
    </source>
</evidence>
<dbReference type="Pfam" id="PF13505">
    <property type="entry name" value="OMP_b-brl"/>
    <property type="match status" value="1"/>
</dbReference>
<dbReference type="Proteomes" id="UP000483362">
    <property type="component" value="Unassembled WGS sequence"/>
</dbReference>
<keyword evidence="1 2" id="KW-0732">Signal</keyword>
<feature type="chain" id="PRO_5026748801" evidence="2">
    <location>
        <begin position="25"/>
        <end position="210"/>
    </location>
</feature>
<dbReference type="InterPro" id="IPR027385">
    <property type="entry name" value="Beta-barrel_OMP"/>
</dbReference>
<dbReference type="RefSeq" id="WP_154327048.1">
    <property type="nucleotide sequence ID" value="NZ_CP045696.1"/>
</dbReference>
<accession>A0A6L5XFA4</accession>
<feature type="signal peptide" evidence="2">
    <location>
        <begin position="1"/>
        <end position="24"/>
    </location>
</feature>
<protein>
    <submittedName>
        <fullName evidence="4">Porin family protein</fullName>
    </submittedName>
</protein>
<evidence type="ECO:0000313" key="4">
    <source>
        <dbReference type="EMBL" id="MSS18104.1"/>
    </source>
</evidence>
<feature type="domain" description="Outer membrane protein beta-barrel" evidence="3">
    <location>
        <begin position="13"/>
        <end position="207"/>
    </location>
</feature>
<organism evidence="4 5">
    <name type="scientific">Sodaliphilus pleomorphus</name>
    <dbReference type="NCBI Taxonomy" id="2606626"/>
    <lineage>
        <taxon>Bacteria</taxon>
        <taxon>Pseudomonadati</taxon>
        <taxon>Bacteroidota</taxon>
        <taxon>Bacteroidia</taxon>
        <taxon>Bacteroidales</taxon>
        <taxon>Muribaculaceae</taxon>
        <taxon>Sodaliphilus</taxon>
    </lineage>
</organism>
<gene>
    <name evidence="4" type="ORF">FYJ29_10100</name>
</gene>
<comment type="caution">
    <text evidence="4">The sequence shown here is derived from an EMBL/GenBank/DDBJ whole genome shotgun (WGS) entry which is preliminary data.</text>
</comment>
<reference evidence="4 5" key="1">
    <citation type="submission" date="2019-08" db="EMBL/GenBank/DDBJ databases">
        <title>In-depth cultivation of the pig gut microbiome towards novel bacterial diversity and tailored functional studies.</title>
        <authorList>
            <person name="Wylensek D."/>
            <person name="Hitch T.C.A."/>
            <person name="Clavel T."/>
        </authorList>
    </citation>
    <scope>NUCLEOTIDE SEQUENCE [LARGE SCALE GENOMIC DNA]</scope>
    <source>
        <strain evidence="4 5">Oil-RF-744-WCA-WT-10</strain>
    </source>
</reference>
<keyword evidence="5" id="KW-1185">Reference proteome</keyword>
<evidence type="ECO:0000256" key="2">
    <source>
        <dbReference type="SAM" id="SignalP"/>
    </source>
</evidence>
<sequence length="210" mass="22858">MTKTGIALLLSTILALGSSLAASAETRWGPTIGINYNEIHFKQGDIFKSDRMIGGQAGLTGELMVPGIGFGVDGSVLYSLRQGKLHLGDKKVWASQGAGTETCSLHYIDVPLNLKFKYHNLNGVENTIMPMVFVGPTISFLAGHNKCADQLSYQKVSASLHFGLGCELFNKVQVKAGYQFSIGSSLKTKLLDENDAKNRSWFCNVTYFLK</sequence>